<name>A0A699YM35_HAELA</name>
<protein>
    <submittedName>
        <fullName evidence="3">Uncharacterized protein</fullName>
    </submittedName>
</protein>
<gene>
    <name evidence="3" type="ORF">HaLaN_06629</name>
</gene>
<comment type="caution">
    <text evidence="3">The sequence shown here is derived from an EMBL/GenBank/DDBJ whole genome shotgun (WGS) entry which is preliminary data.</text>
</comment>
<evidence type="ECO:0000313" key="3">
    <source>
        <dbReference type="EMBL" id="GFH11173.1"/>
    </source>
</evidence>
<sequence>MAEMVDLEGLKQRLTRLGVQLGTSAHALEAPRPAASPRPDIDLGPRHATYPPQDNATNMVSQRPESGVADILHKIHSAEADLQSASKIDQMTAQRFVEEVAAIRKSPEAARKWVVPVPHAHGFCSKRGSDEFYMDATWLPCRLVRPVKARGVRSPGRPGGGAAVRGALGSAPAGGARNAFQPRGAGGKSADLLRGVPQHTPLSSVLHQYRDAEVSWAHDKAQLRRDSEDSKRRALKAEADLRKLSRLAESRSLDIKALRTALRNRDVQLEASADRIKELEGLLIRSQEDGAIRAATLSAERDDCKALLLATLQRLEAVDEVVHRADMSSAMMQDKMKSLEDERLRALEAAARARAEVADLTESRRKLQWQSKLLEKMSEGTPSVLCSSVSSQLRSHELMSASKGGVACVGHSR</sequence>
<proteinExistence type="predicted"/>
<reference evidence="3 4" key="1">
    <citation type="submission" date="2020-02" db="EMBL/GenBank/DDBJ databases">
        <title>Draft genome sequence of Haematococcus lacustris strain NIES-144.</title>
        <authorList>
            <person name="Morimoto D."/>
            <person name="Nakagawa S."/>
            <person name="Yoshida T."/>
            <person name="Sawayama S."/>
        </authorList>
    </citation>
    <scope>NUCLEOTIDE SEQUENCE [LARGE SCALE GENOMIC DNA]</scope>
    <source>
        <strain evidence="3 4">NIES-144</strain>
    </source>
</reference>
<evidence type="ECO:0000256" key="2">
    <source>
        <dbReference type="SAM" id="MobiDB-lite"/>
    </source>
</evidence>
<feature type="coiled-coil region" evidence="1">
    <location>
        <begin position="336"/>
        <end position="370"/>
    </location>
</feature>
<feature type="region of interest" description="Disordered" evidence="2">
    <location>
        <begin position="25"/>
        <end position="57"/>
    </location>
</feature>
<dbReference type="EMBL" id="BLLF01000380">
    <property type="protein sequence ID" value="GFH11173.1"/>
    <property type="molecule type" value="Genomic_DNA"/>
</dbReference>
<accession>A0A699YM35</accession>
<organism evidence="3 4">
    <name type="scientific">Haematococcus lacustris</name>
    <name type="common">Green alga</name>
    <name type="synonym">Haematococcus pluvialis</name>
    <dbReference type="NCBI Taxonomy" id="44745"/>
    <lineage>
        <taxon>Eukaryota</taxon>
        <taxon>Viridiplantae</taxon>
        <taxon>Chlorophyta</taxon>
        <taxon>core chlorophytes</taxon>
        <taxon>Chlorophyceae</taxon>
        <taxon>CS clade</taxon>
        <taxon>Chlamydomonadales</taxon>
        <taxon>Haematococcaceae</taxon>
        <taxon>Haematococcus</taxon>
    </lineage>
</organism>
<keyword evidence="4" id="KW-1185">Reference proteome</keyword>
<keyword evidence="1" id="KW-0175">Coiled coil</keyword>
<evidence type="ECO:0000256" key="1">
    <source>
        <dbReference type="SAM" id="Coils"/>
    </source>
</evidence>
<dbReference type="Proteomes" id="UP000485058">
    <property type="component" value="Unassembled WGS sequence"/>
</dbReference>
<feature type="region of interest" description="Disordered" evidence="2">
    <location>
        <begin position="150"/>
        <end position="194"/>
    </location>
</feature>
<evidence type="ECO:0000313" key="4">
    <source>
        <dbReference type="Proteomes" id="UP000485058"/>
    </source>
</evidence>
<dbReference type="AlphaFoldDB" id="A0A699YM35"/>